<dbReference type="SUPFAM" id="SSF56672">
    <property type="entry name" value="DNA/RNA polymerases"/>
    <property type="match status" value="1"/>
</dbReference>
<protein>
    <submittedName>
        <fullName evidence="3">Retrovirus-related Pol polyprotein from transposon RE1</fullName>
    </submittedName>
</protein>
<feature type="domain" description="Reverse transcriptase Ty1/copia-type" evidence="2">
    <location>
        <begin position="174"/>
        <end position="217"/>
    </location>
</feature>
<gene>
    <name evidence="3" type="primary">RE1_2014</name>
    <name evidence="3" type="ORF">CK203_117100</name>
</gene>
<organism evidence="3 4">
    <name type="scientific">Vitis vinifera</name>
    <name type="common">Grape</name>
    <dbReference type="NCBI Taxonomy" id="29760"/>
    <lineage>
        <taxon>Eukaryota</taxon>
        <taxon>Viridiplantae</taxon>
        <taxon>Streptophyta</taxon>
        <taxon>Embryophyta</taxon>
        <taxon>Tracheophyta</taxon>
        <taxon>Spermatophyta</taxon>
        <taxon>Magnoliopsida</taxon>
        <taxon>eudicotyledons</taxon>
        <taxon>Gunneridae</taxon>
        <taxon>Pentapetalae</taxon>
        <taxon>rosids</taxon>
        <taxon>Vitales</taxon>
        <taxon>Vitaceae</taxon>
        <taxon>Viteae</taxon>
        <taxon>Vitis</taxon>
    </lineage>
</organism>
<evidence type="ECO:0000256" key="1">
    <source>
        <dbReference type="SAM" id="MobiDB-lite"/>
    </source>
</evidence>
<evidence type="ECO:0000313" key="3">
    <source>
        <dbReference type="EMBL" id="RVW32398.1"/>
    </source>
</evidence>
<sequence length="441" mass="48539">MVKNRIGWMFGDNLAHPNDGNNMVEPPRTEVEPIPESSKDAESDESLHSLVPNDPPPENIPETQSRQATNSILSKHRRTAIQVSNSQLCVHSKLSEPLKAFAHTLSSCQIPSSVEEALSDSKWAQAIKEELEALQKNNTWVLSVLPEGRKMVGCKWIFSFKYKVDGSIDRYKARVLLSLVANLDWPLHQLDVKNAFLHGDLEEEIYMDLPPGYTATSRQRSHVGASDKQRYQRLVGKLIYLSHTRPDIAYAVSVVSQFMHCPSEDHMDAVMWILCYLKSSHGKGLMFSKNGHLNVAGYTDADWVGNITERKSTSGYFTFVGGNLVTWRSKKQKLLAEIGVAPSSEMNLFCDNKAAIAISHNSVQHDRTKHVEEGNHKQGAQLGIHIRMVAASLRAEANGAAANLPVGSGALAAITRLAVPSGQYPSDGILARAPEAGSNCP</sequence>
<evidence type="ECO:0000259" key="2">
    <source>
        <dbReference type="Pfam" id="PF07727"/>
    </source>
</evidence>
<feature type="compositionally biased region" description="Polar residues" evidence="1">
    <location>
        <begin position="61"/>
        <end position="70"/>
    </location>
</feature>
<dbReference type="InterPro" id="IPR043502">
    <property type="entry name" value="DNA/RNA_pol_sf"/>
</dbReference>
<dbReference type="Proteomes" id="UP000288805">
    <property type="component" value="Unassembled WGS sequence"/>
</dbReference>
<evidence type="ECO:0000313" key="4">
    <source>
        <dbReference type="Proteomes" id="UP000288805"/>
    </source>
</evidence>
<feature type="compositionally biased region" description="Basic and acidic residues" evidence="1">
    <location>
        <begin position="27"/>
        <end position="47"/>
    </location>
</feature>
<dbReference type="PANTHER" id="PTHR11439:SF467">
    <property type="entry name" value="INTEGRASE CATALYTIC DOMAIN-CONTAINING PROTEIN"/>
    <property type="match status" value="1"/>
</dbReference>
<reference evidence="3 4" key="1">
    <citation type="journal article" date="2018" name="PLoS Genet.">
        <title>Population sequencing reveals clonal diversity and ancestral inbreeding in the grapevine cultivar Chardonnay.</title>
        <authorList>
            <person name="Roach M.J."/>
            <person name="Johnson D.L."/>
            <person name="Bohlmann J."/>
            <person name="van Vuuren H.J."/>
            <person name="Jones S.J."/>
            <person name="Pretorius I.S."/>
            <person name="Schmidt S.A."/>
            <person name="Borneman A.R."/>
        </authorList>
    </citation>
    <scope>NUCLEOTIDE SEQUENCE [LARGE SCALE GENOMIC DNA]</scope>
    <source>
        <strain evidence="4">cv. Chardonnay</strain>
        <tissue evidence="3">Leaf</tissue>
    </source>
</reference>
<dbReference type="Pfam" id="PF07727">
    <property type="entry name" value="RVT_2"/>
    <property type="match status" value="1"/>
</dbReference>
<dbReference type="EMBL" id="QGNW01001719">
    <property type="protein sequence ID" value="RVW32398.1"/>
    <property type="molecule type" value="Genomic_DNA"/>
</dbReference>
<name>A0A438DAF0_VITVI</name>
<proteinExistence type="predicted"/>
<feature type="region of interest" description="Disordered" evidence="1">
    <location>
        <begin position="1"/>
        <end position="70"/>
    </location>
</feature>
<dbReference type="InterPro" id="IPR013103">
    <property type="entry name" value="RVT_2"/>
</dbReference>
<dbReference type="CDD" id="cd09272">
    <property type="entry name" value="RNase_HI_RT_Ty1"/>
    <property type="match status" value="1"/>
</dbReference>
<dbReference type="AlphaFoldDB" id="A0A438DAF0"/>
<dbReference type="PANTHER" id="PTHR11439">
    <property type="entry name" value="GAG-POL-RELATED RETROTRANSPOSON"/>
    <property type="match status" value="1"/>
</dbReference>
<accession>A0A438DAF0</accession>
<comment type="caution">
    <text evidence="3">The sequence shown here is derived from an EMBL/GenBank/DDBJ whole genome shotgun (WGS) entry which is preliminary data.</text>
</comment>